<keyword evidence="2" id="KW-0804">Transcription</keyword>
<sequence length="317" mass="34861">MPRQLLPAITPHMQVPRPSVYPRPRRRAIKNTSVACNRCRQFKSKCDGANPCQSCRAKNFDICIYETENSRTALKERNETLRKQLAAYRGPESTSSETSSNTPPNLTTSSLSRTASPDAHHFYDECAASGELVFETFDRDEAVFGQECNSEVNTPQPRHLVAELVMFLETIAVSTTDDNTRCAIFEYINRHRAGFPAPALLNTNHTPNHAQYFPPQPLTPTYPVEAPLQTLLPYSAYKAVTGFTSAGDDTALYPTASYLDVASNQQLIPFDPAPSVPFTQAGDGGGGGDVVNVFAADVLAQVFPADQNIMYTYSELP</sequence>
<keyword evidence="3" id="KW-0539">Nucleus</keyword>
<keyword evidence="1" id="KW-0805">Transcription regulation</keyword>
<proteinExistence type="predicted"/>
<dbReference type="PANTHER" id="PTHR47424:SF9">
    <property type="entry name" value="TAH-2"/>
    <property type="match status" value="1"/>
</dbReference>
<dbReference type="RefSeq" id="XP_069198113.1">
    <property type="nucleotide sequence ID" value="XM_069348597.1"/>
</dbReference>
<dbReference type="Proteomes" id="UP001562354">
    <property type="component" value="Unassembled WGS sequence"/>
</dbReference>
<feature type="compositionally biased region" description="Low complexity" evidence="4">
    <location>
        <begin position="92"/>
        <end position="112"/>
    </location>
</feature>
<organism evidence="6 7">
    <name type="scientific">Neodothiora populina</name>
    <dbReference type="NCBI Taxonomy" id="2781224"/>
    <lineage>
        <taxon>Eukaryota</taxon>
        <taxon>Fungi</taxon>
        <taxon>Dikarya</taxon>
        <taxon>Ascomycota</taxon>
        <taxon>Pezizomycotina</taxon>
        <taxon>Dothideomycetes</taxon>
        <taxon>Dothideomycetidae</taxon>
        <taxon>Dothideales</taxon>
        <taxon>Dothioraceae</taxon>
        <taxon>Neodothiora</taxon>
    </lineage>
</organism>
<feature type="region of interest" description="Disordered" evidence="4">
    <location>
        <begin position="87"/>
        <end position="114"/>
    </location>
</feature>
<feature type="domain" description="Zn(2)-C6 fungal-type" evidence="5">
    <location>
        <begin position="35"/>
        <end position="65"/>
    </location>
</feature>
<reference evidence="6 7" key="1">
    <citation type="submission" date="2024-07" db="EMBL/GenBank/DDBJ databases">
        <title>Draft sequence of the Neodothiora populina.</title>
        <authorList>
            <person name="Drown D.D."/>
            <person name="Schuette U.S."/>
            <person name="Buechlein A.B."/>
            <person name="Rusch D.R."/>
            <person name="Winton L.W."/>
            <person name="Adams G.A."/>
        </authorList>
    </citation>
    <scope>NUCLEOTIDE SEQUENCE [LARGE SCALE GENOMIC DNA]</scope>
    <source>
        <strain evidence="6 7">CPC 39397</strain>
    </source>
</reference>
<dbReference type="EMBL" id="JBFMKM010000013">
    <property type="protein sequence ID" value="KAL1301837.1"/>
    <property type="molecule type" value="Genomic_DNA"/>
</dbReference>
<dbReference type="Pfam" id="PF00172">
    <property type="entry name" value="Zn_clus"/>
    <property type="match status" value="1"/>
</dbReference>
<dbReference type="SMART" id="SM00066">
    <property type="entry name" value="GAL4"/>
    <property type="match status" value="1"/>
</dbReference>
<evidence type="ECO:0000256" key="3">
    <source>
        <dbReference type="ARBA" id="ARBA00023242"/>
    </source>
</evidence>
<dbReference type="InterPro" id="IPR036864">
    <property type="entry name" value="Zn2-C6_fun-type_DNA-bd_sf"/>
</dbReference>
<evidence type="ECO:0000256" key="4">
    <source>
        <dbReference type="SAM" id="MobiDB-lite"/>
    </source>
</evidence>
<dbReference type="Gene3D" id="4.10.240.10">
    <property type="entry name" value="Zn(2)-C6 fungal-type DNA-binding domain"/>
    <property type="match status" value="1"/>
</dbReference>
<gene>
    <name evidence="6" type="ORF">AAFC00_006022</name>
</gene>
<dbReference type="PANTHER" id="PTHR47424">
    <property type="entry name" value="REGULATORY PROTEIN GAL4"/>
    <property type="match status" value="1"/>
</dbReference>
<name>A0ABR3P703_9PEZI</name>
<protein>
    <recommendedName>
        <fullName evidence="5">Zn(2)-C6 fungal-type domain-containing protein</fullName>
    </recommendedName>
</protein>
<dbReference type="PROSITE" id="PS50048">
    <property type="entry name" value="ZN2_CY6_FUNGAL_2"/>
    <property type="match status" value="1"/>
</dbReference>
<accession>A0ABR3P703</accession>
<dbReference type="InterPro" id="IPR051127">
    <property type="entry name" value="Fungal_SecMet_Regulators"/>
</dbReference>
<dbReference type="PROSITE" id="PS00463">
    <property type="entry name" value="ZN2_CY6_FUNGAL_1"/>
    <property type="match status" value="1"/>
</dbReference>
<comment type="caution">
    <text evidence="6">The sequence shown here is derived from an EMBL/GenBank/DDBJ whole genome shotgun (WGS) entry which is preliminary data.</text>
</comment>
<dbReference type="CDD" id="cd00067">
    <property type="entry name" value="GAL4"/>
    <property type="match status" value="1"/>
</dbReference>
<evidence type="ECO:0000256" key="2">
    <source>
        <dbReference type="ARBA" id="ARBA00023163"/>
    </source>
</evidence>
<evidence type="ECO:0000313" key="6">
    <source>
        <dbReference type="EMBL" id="KAL1301837.1"/>
    </source>
</evidence>
<dbReference type="InterPro" id="IPR001138">
    <property type="entry name" value="Zn2Cys6_DnaBD"/>
</dbReference>
<dbReference type="GeneID" id="95979721"/>
<evidence type="ECO:0000313" key="7">
    <source>
        <dbReference type="Proteomes" id="UP001562354"/>
    </source>
</evidence>
<evidence type="ECO:0000259" key="5">
    <source>
        <dbReference type="PROSITE" id="PS50048"/>
    </source>
</evidence>
<evidence type="ECO:0000256" key="1">
    <source>
        <dbReference type="ARBA" id="ARBA00023015"/>
    </source>
</evidence>
<dbReference type="SUPFAM" id="SSF57701">
    <property type="entry name" value="Zn2/Cys6 DNA-binding domain"/>
    <property type="match status" value="1"/>
</dbReference>
<keyword evidence="7" id="KW-1185">Reference proteome</keyword>